<dbReference type="FunFam" id="1.10.10.60:FF:000257">
    <property type="entry name" value="Zinc-finger homeodomain protein 2"/>
    <property type="match status" value="1"/>
</dbReference>
<keyword evidence="8" id="KW-0804">Transcription</keyword>
<protein>
    <submittedName>
        <fullName evidence="10">Zinc-finger homeodomain protein 3</fullName>
    </submittedName>
</protein>
<comment type="caution">
    <text evidence="10">The sequence shown here is derived from an EMBL/GenBank/DDBJ whole genome shotgun (WGS) entry which is preliminary data.</text>
</comment>
<keyword evidence="5" id="KW-0805">Transcription regulation</keyword>
<keyword evidence="6 10" id="KW-0238">DNA-binding</keyword>
<dbReference type="GO" id="GO:0003700">
    <property type="term" value="F:DNA-binding transcription factor activity"/>
    <property type="evidence" value="ECO:0007669"/>
    <property type="project" value="TreeGrafter"/>
</dbReference>
<evidence type="ECO:0000256" key="8">
    <source>
        <dbReference type="ARBA" id="ARBA00023163"/>
    </source>
</evidence>
<evidence type="ECO:0000256" key="6">
    <source>
        <dbReference type="ARBA" id="ARBA00023125"/>
    </source>
</evidence>
<comment type="subcellular location">
    <subcellularLocation>
        <location evidence="1">Nucleus</location>
    </subcellularLocation>
</comment>
<evidence type="ECO:0000313" key="11">
    <source>
        <dbReference type="Proteomes" id="UP001289374"/>
    </source>
</evidence>
<reference evidence="10" key="2">
    <citation type="journal article" date="2024" name="Plant">
        <title>Genomic evolution and insights into agronomic trait innovations of Sesamum species.</title>
        <authorList>
            <person name="Miao H."/>
            <person name="Wang L."/>
            <person name="Qu L."/>
            <person name="Liu H."/>
            <person name="Sun Y."/>
            <person name="Le M."/>
            <person name="Wang Q."/>
            <person name="Wei S."/>
            <person name="Zheng Y."/>
            <person name="Lin W."/>
            <person name="Duan Y."/>
            <person name="Cao H."/>
            <person name="Xiong S."/>
            <person name="Wang X."/>
            <person name="Wei L."/>
            <person name="Li C."/>
            <person name="Ma Q."/>
            <person name="Ju M."/>
            <person name="Zhao R."/>
            <person name="Li G."/>
            <person name="Mu C."/>
            <person name="Tian Q."/>
            <person name="Mei H."/>
            <person name="Zhang T."/>
            <person name="Gao T."/>
            <person name="Zhang H."/>
        </authorList>
    </citation>
    <scope>NUCLEOTIDE SEQUENCE</scope>
    <source>
        <strain evidence="10">K16</strain>
    </source>
</reference>
<evidence type="ECO:0000256" key="4">
    <source>
        <dbReference type="ARBA" id="ARBA00022833"/>
    </source>
</evidence>
<name>A0AAE2BQW2_9LAMI</name>
<evidence type="ECO:0000256" key="2">
    <source>
        <dbReference type="ARBA" id="ARBA00022723"/>
    </source>
</evidence>
<evidence type="ECO:0000313" key="10">
    <source>
        <dbReference type="EMBL" id="KAK4394278.1"/>
    </source>
</evidence>
<dbReference type="EMBL" id="JACGWL010000010">
    <property type="protein sequence ID" value="KAK4394278.1"/>
    <property type="molecule type" value="Genomic_DNA"/>
</dbReference>
<evidence type="ECO:0000256" key="3">
    <source>
        <dbReference type="ARBA" id="ARBA00022771"/>
    </source>
</evidence>
<dbReference type="Proteomes" id="UP001289374">
    <property type="component" value="Unassembled WGS sequence"/>
</dbReference>
<keyword evidence="11" id="KW-1185">Reference proteome</keyword>
<dbReference type="InterPro" id="IPR009057">
    <property type="entry name" value="Homeodomain-like_sf"/>
</dbReference>
<reference evidence="10" key="1">
    <citation type="submission" date="2020-06" db="EMBL/GenBank/DDBJ databases">
        <authorList>
            <person name="Li T."/>
            <person name="Hu X."/>
            <person name="Zhang T."/>
            <person name="Song X."/>
            <person name="Zhang H."/>
            <person name="Dai N."/>
            <person name="Sheng W."/>
            <person name="Hou X."/>
            <person name="Wei L."/>
        </authorList>
    </citation>
    <scope>NUCLEOTIDE SEQUENCE</scope>
    <source>
        <strain evidence="10">K16</strain>
        <tissue evidence="10">Leaf</tissue>
    </source>
</reference>
<dbReference type="GO" id="GO:0008270">
    <property type="term" value="F:zinc ion binding"/>
    <property type="evidence" value="ECO:0007669"/>
    <property type="project" value="UniProtKB-KW"/>
</dbReference>
<evidence type="ECO:0000256" key="1">
    <source>
        <dbReference type="ARBA" id="ARBA00004123"/>
    </source>
</evidence>
<dbReference type="PANTHER" id="PTHR31948">
    <property type="entry name" value="ZINC-FINGER HOMEODOMAIN PROTEIN 2"/>
    <property type="match status" value="1"/>
</dbReference>
<dbReference type="GO" id="GO:0050793">
    <property type="term" value="P:regulation of developmental process"/>
    <property type="evidence" value="ECO:0007669"/>
    <property type="project" value="TreeGrafter"/>
</dbReference>
<evidence type="ECO:0000256" key="9">
    <source>
        <dbReference type="ARBA" id="ARBA00023242"/>
    </source>
</evidence>
<proteinExistence type="predicted"/>
<dbReference type="Gene3D" id="1.10.10.60">
    <property type="entry name" value="Homeodomain-like"/>
    <property type="match status" value="1"/>
</dbReference>
<keyword evidence="7 10" id="KW-0371">Homeobox</keyword>
<keyword evidence="9" id="KW-0539">Nucleus</keyword>
<dbReference type="SUPFAM" id="SSF46689">
    <property type="entry name" value="Homeodomain-like"/>
    <property type="match status" value="1"/>
</dbReference>
<gene>
    <name evidence="10" type="ORF">Sango_1898600</name>
</gene>
<evidence type="ECO:0000256" key="5">
    <source>
        <dbReference type="ARBA" id="ARBA00023015"/>
    </source>
</evidence>
<dbReference type="GO" id="GO:0005634">
    <property type="term" value="C:nucleus"/>
    <property type="evidence" value="ECO:0007669"/>
    <property type="project" value="UniProtKB-SubCell"/>
</dbReference>
<dbReference type="InterPro" id="IPR006455">
    <property type="entry name" value="Homeodomain_ZF_HD"/>
</dbReference>
<keyword evidence="3 10" id="KW-0863">Zinc-finger</keyword>
<dbReference type="PANTHER" id="PTHR31948:SF174">
    <property type="entry name" value="HOMEOBOX DOMAIN, ZF-HD CLASS PROTEIN"/>
    <property type="match status" value="1"/>
</dbReference>
<organism evidence="10 11">
    <name type="scientific">Sesamum angolense</name>
    <dbReference type="NCBI Taxonomy" id="2727404"/>
    <lineage>
        <taxon>Eukaryota</taxon>
        <taxon>Viridiplantae</taxon>
        <taxon>Streptophyta</taxon>
        <taxon>Embryophyta</taxon>
        <taxon>Tracheophyta</taxon>
        <taxon>Spermatophyta</taxon>
        <taxon>Magnoliopsida</taxon>
        <taxon>eudicotyledons</taxon>
        <taxon>Gunneridae</taxon>
        <taxon>Pentapetalae</taxon>
        <taxon>asterids</taxon>
        <taxon>lamiids</taxon>
        <taxon>Lamiales</taxon>
        <taxon>Pedaliaceae</taxon>
        <taxon>Sesamum</taxon>
    </lineage>
</organism>
<dbReference type="GO" id="GO:0000976">
    <property type="term" value="F:transcription cis-regulatory region binding"/>
    <property type="evidence" value="ECO:0007669"/>
    <property type="project" value="TreeGrafter"/>
</dbReference>
<sequence>MQLPSVGTPQMVVENSWPAGKREPLKPSNALHAAATGTSIEKYTFIIVISPPLPLSSTVLMIMLPHSVVLKKRKKKSSNSINYGVAADHHHHHQFLTTSAALIKPSVEGVSSELVKKRFRTKFSQEQKEKMLGFAEKCEWKLQKVDDSEVRSFCQEIGIKRKVLKVWMHNNKYKLCQQIQNINNNNNNN</sequence>
<accession>A0AAE2BQW2</accession>
<dbReference type="AlphaFoldDB" id="A0AAE2BQW2"/>
<keyword evidence="2" id="KW-0479">Metal-binding</keyword>
<dbReference type="NCBIfam" id="TIGR01565">
    <property type="entry name" value="homeo_ZF_HD"/>
    <property type="match status" value="1"/>
</dbReference>
<evidence type="ECO:0000256" key="7">
    <source>
        <dbReference type="ARBA" id="ARBA00023155"/>
    </source>
</evidence>
<keyword evidence="4" id="KW-0862">Zinc</keyword>